<proteinExistence type="predicted"/>
<organism evidence="5 6">
    <name type="scientific">Pyxidicoccus parkwayensis</name>
    <dbReference type="NCBI Taxonomy" id="2813578"/>
    <lineage>
        <taxon>Bacteria</taxon>
        <taxon>Pseudomonadati</taxon>
        <taxon>Myxococcota</taxon>
        <taxon>Myxococcia</taxon>
        <taxon>Myxococcales</taxon>
        <taxon>Cystobacterineae</taxon>
        <taxon>Myxococcaceae</taxon>
        <taxon>Pyxidicoccus</taxon>
    </lineage>
</organism>
<keyword evidence="3" id="KW-1133">Transmembrane helix</keyword>
<dbReference type="Gene3D" id="2.60.200.20">
    <property type="match status" value="1"/>
</dbReference>
<feature type="compositionally biased region" description="Low complexity" evidence="2">
    <location>
        <begin position="155"/>
        <end position="175"/>
    </location>
</feature>
<dbReference type="InterPro" id="IPR011990">
    <property type="entry name" value="TPR-like_helical_dom_sf"/>
</dbReference>
<dbReference type="Gene3D" id="1.25.40.10">
    <property type="entry name" value="Tetratricopeptide repeat domain"/>
    <property type="match status" value="1"/>
</dbReference>
<accession>A0ABX7P3M8</accession>
<protein>
    <submittedName>
        <fullName evidence="5">FHA domain-containing protein</fullName>
    </submittedName>
</protein>
<feature type="region of interest" description="Disordered" evidence="2">
    <location>
        <begin position="1"/>
        <end position="52"/>
    </location>
</feature>
<dbReference type="EMBL" id="CP071090">
    <property type="protein sequence ID" value="QSQ25053.1"/>
    <property type="molecule type" value="Genomic_DNA"/>
</dbReference>
<dbReference type="Pfam" id="PF16697">
    <property type="entry name" value="Yop-YscD_cpl"/>
    <property type="match status" value="1"/>
</dbReference>
<dbReference type="SUPFAM" id="SSF49879">
    <property type="entry name" value="SMAD/FHA domain"/>
    <property type="match status" value="1"/>
</dbReference>
<dbReference type="SUPFAM" id="SSF48452">
    <property type="entry name" value="TPR-like"/>
    <property type="match status" value="1"/>
</dbReference>
<name>A0ABX7P3M8_9BACT</name>
<gene>
    <name evidence="5" type="ORF">JY651_09025</name>
</gene>
<evidence type="ECO:0000256" key="1">
    <source>
        <dbReference type="PROSITE-ProRule" id="PRU00339"/>
    </source>
</evidence>
<dbReference type="InterPro" id="IPR032030">
    <property type="entry name" value="YscD_cytoplasmic_dom"/>
</dbReference>
<dbReference type="RefSeq" id="WP_206726612.1">
    <property type="nucleotide sequence ID" value="NZ_CP071090.1"/>
</dbReference>
<feature type="domain" description="FHA" evidence="4">
    <location>
        <begin position="73"/>
        <end position="122"/>
    </location>
</feature>
<dbReference type="PANTHER" id="PTHR23308">
    <property type="entry name" value="NUCLEAR INHIBITOR OF PROTEIN PHOSPHATASE-1"/>
    <property type="match status" value="1"/>
</dbReference>
<dbReference type="InterPro" id="IPR050923">
    <property type="entry name" value="Cell_Proc_Reg/RNA_Proc"/>
</dbReference>
<keyword evidence="3" id="KW-0472">Membrane</keyword>
<evidence type="ECO:0000313" key="5">
    <source>
        <dbReference type="EMBL" id="QSQ25053.1"/>
    </source>
</evidence>
<dbReference type="PROSITE" id="PS50005">
    <property type="entry name" value="TPR"/>
    <property type="match status" value="1"/>
</dbReference>
<sequence>MSNGSPPARRRPASGTSSGSGTPSGSTGSRPAVRRTSPGGAAARPAPASAGSRLVCIAGPKAGEEFPLEDGEYVIGRANDNPICIPDTSVSRKHVMVRKVGAGWAVSDLGSGNGTLVNGDAISDETPLANGDVVTLGDTELRFEDVANSTMNIVAPPSGSRPRPAAGASGSRPGVPARPPPRAEGGRVRTSRQQASAPPDPAVQKKKMRIKLAAAGVVVLLFAGLGVVRMNVNRQQAAELQRANEDKARRGALSALFQEAKNLVREGKWIEAQAKLEELQAQAPDYPGVTDYLGHAEREIPIQRSLEEARAALAKNELGKAAAALAKTSKTQFLDEPVRNLKRDLGAAADKRTVAARAALDGSKFDEAKAITDDVLVAVPEHRDAKLINEAAVQSIAQRDAPRPVVQGPAPKPWEPAVDRFRDGDTSGAVAILNACMSRTPQCKKLLGQVNEFTNLYKKLEDLDAKNLTKLLALDKDITDGRPSKMARNAGTRAATIFYKGATAAKAAGQWAKAMEYARRALQADPGHAGATNIISEMKTKAKDLYLSAYSIKDSAPEDALPKFRDVVSMTPPDDEYHQKAQTWVEKLSR</sequence>
<dbReference type="Proteomes" id="UP000662747">
    <property type="component" value="Chromosome"/>
</dbReference>
<keyword evidence="1" id="KW-0802">TPR repeat</keyword>
<feature type="transmembrane region" description="Helical" evidence="3">
    <location>
        <begin position="212"/>
        <end position="232"/>
    </location>
</feature>
<feature type="repeat" description="TPR" evidence="1">
    <location>
        <begin position="495"/>
        <end position="528"/>
    </location>
</feature>
<dbReference type="CDD" id="cd00060">
    <property type="entry name" value="FHA"/>
    <property type="match status" value="1"/>
</dbReference>
<keyword evidence="6" id="KW-1185">Reference proteome</keyword>
<feature type="region of interest" description="Disordered" evidence="2">
    <location>
        <begin position="400"/>
        <end position="420"/>
    </location>
</feature>
<keyword evidence="3" id="KW-0812">Transmembrane</keyword>
<dbReference type="InterPro" id="IPR000253">
    <property type="entry name" value="FHA_dom"/>
</dbReference>
<evidence type="ECO:0000256" key="3">
    <source>
        <dbReference type="SAM" id="Phobius"/>
    </source>
</evidence>
<dbReference type="SMART" id="SM00240">
    <property type="entry name" value="FHA"/>
    <property type="match status" value="1"/>
</dbReference>
<evidence type="ECO:0000259" key="4">
    <source>
        <dbReference type="PROSITE" id="PS50006"/>
    </source>
</evidence>
<dbReference type="InterPro" id="IPR008984">
    <property type="entry name" value="SMAD_FHA_dom_sf"/>
</dbReference>
<reference evidence="5 6" key="1">
    <citation type="submission" date="2021-02" db="EMBL/GenBank/DDBJ databases">
        <title>De Novo genome assembly of isolated myxobacteria.</title>
        <authorList>
            <person name="Stevens D.C."/>
        </authorList>
    </citation>
    <scope>NUCLEOTIDE SEQUENCE [LARGE SCALE GENOMIC DNA]</scope>
    <source>
        <strain evidence="6">SCPEA02</strain>
    </source>
</reference>
<dbReference type="InterPro" id="IPR019734">
    <property type="entry name" value="TPR_rpt"/>
</dbReference>
<feature type="region of interest" description="Disordered" evidence="2">
    <location>
        <begin position="152"/>
        <end position="204"/>
    </location>
</feature>
<evidence type="ECO:0000256" key="2">
    <source>
        <dbReference type="SAM" id="MobiDB-lite"/>
    </source>
</evidence>
<evidence type="ECO:0000313" key="6">
    <source>
        <dbReference type="Proteomes" id="UP000662747"/>
    </source>
</evidence>
<dbReference type="PROSITE" id="PS50006">
    <property type="entry name" value="FHA_DOMAIN"/>
    <property type="match status" value="1"/>
</dbReference>